<proteinExistence type="predicted"/>
<evidence type="ECO:0000313" key="6">
    <source>
        <dbReference type="Proteomes" id="UP001642360"/>
    </source>
</evidence>
<dbReference type="GO" id="GO:0005524">
    <property type="term" value="F:ATP binding"/>
    <property type="evidence" value="ECO:0007669"/>
    <property type="project" value="UniProtKB-KW"/>
</dbReference>
<dbReference type="Proteomes" id="UP001642360">
    <property type="component" value="Unassembled WGS sequence"/>
</dbReference>
<dbReference type="PANTHER" id="PTHR45644:SF73">
    <property type="entry name" value="AAA-TYPE ATPASE FAMILY PROTEIN"/>
    <property type="match status" value="1"/>
</dbReference>
<organism evidence="5 6">
    <name type="scientific">Ilex paraguariensis</name>
    <name type="common">yerba mate</name>
    <dbReference type="NCBI Taxonomy" id="185542"/>
    <lineage>
        <taxon>Eukaryota</taxon>
        <taxon>Viridiplantae</taxon>
        <taxon>Streptophyta</taxon>
        <taxon>Embryophyta</taxon>
        <taxon>Tracheophyta</taxon>
        <taxon>Spermatophyta</taxon>
        <taxon>Magnoliopsida</taxon>
        <taxon>eudicotyledons</taxon>
        <taxon>Gunneridae</taxon>
        <taxon>Pentapetalae</taxon>
        <taxon>asterids</taxon>
        <taxon>campanulids</taxon>
        <taxon>Aquifoliales</taxon>
        <taxon>Aquifoliaceae</taxon>
        <taxon>Ilex</taxon>
    </lineage>
</organism>
<gene>
    <name evidence="5" type="ORF">ILEXP_LOCUS47940</name>
</gene>
<dbReference type="Pfam" id="PF24933">
    <property type="entry name" value="DUF7751"/>
    <property type="match status" value="1"/>
</dbReference>
<feature type="region of interest" description="Disordered" evidence="3">
    <location>
        <begin position="1"/>
        <end position="30"/>
    </location>
</feature>
<keyword evidence="6" id="KW-1185">Reference proteome</keyword>
<feature type="region of interest" description="Disordered" evidence="3">
    <location>
        <begin position="44"/>
        <end position="85"/>
    </location>
</feature>
<dbReference type="AlphaFoldDB" id="A0ABC8UEF6"/>
<feature type="compositionally biased region" description="Low complexity" evidence="3">
    <location>
        <begin position="7"/>
        <end position="18"/>
    </location>
</feature>
<comment type="caution">
    <text evidence="5">The sequence shown here is derived from an EMBL/GenBank/DDBJ whole genome shotgun (WGS) entry which is preliminary data.</text>
</comment>
<dbReference type="InterPro" id="IPR008984">
    <property type="entry name" value="SMAD_FHA_dom_sf"/>
</dbReference>
<dbReference type="SUPFAM" id="SSF49879">
    <property type="entry name" value="SMAD/FHA domain"/>
    <property type="match status" value="1"/>
</dbReference>
<keyword evidence="2" id="KW-0067">ATP-binding</keyword>
<feature type="region of interest" description="Disordered" evidence="3">
    <location>
        <begin position="308"/>
        <end position="327"/>
    </location>
</feature>
<dbReference type="InterPro" id="IPR056653">
    <property type="entry name" value="DUF7751"/>
</dbReference>
<evidence type="ECO:0000313" key="5">
    <source>
        <dbReference type="EMBL" id="CAK9178021.1"/>
    </source>
</evidence>
<dbReference type="Gene3D" id="2.60.200.20">
    <property type="match status" value="1"/>
</dbReference>
<dbReference type="InterPro" id="IPR051701">
    <property type="entry name" value="Mito_OM_Translocase_MSP1"/>
</dbReference>
<evidence type="ECO:0000259" key="4">
    <source>
        <dbReference type="Pfam" id="PF24933"/>
    </source>
</evidence>
<evidence type="ECO:0000256" key="1">
    <source>
        <dbReference type="ARBA" id="ARBA00022741"/>
    </source>
</evidence>
<sequence>MVETRRNSSSSKRPFSSSCPLPNGKRSKVSSFSQSCFNSWSFRTAEASSSTNDTTCAQPIETLSSPKESGSEFQDHEARSSDPECVKLSDGHITEKSPDAKVECEPFLPPMSLGHSVIDVEKANSNCTLLNRGKKRQLKSSVGVAWGKLLSQSSQSPHVVMHGSAFTVGQGRQCDLWVADPSISKVLCSLKHIDAEQVGPSVTLLEIIGGKGAVQVNGKVYPKNSTVPLNGGDEVVFSSCGKHAYIFQPLANDNLAASGMLPSVTILEAHGGPVEGLHLEARTGDPSAVAVASTLASLSNLQNKLPLIPPSSQNDEGVQQDSEMPAPPSCEMWDSGVVDADHNDRSGASLSEKAVVPSLDAANENLNFDSVGLDTSVDAEIGKVSGATHEVKPLLRMLAGSSASDFDLNDSISKIFDEPSEGGELLKDFDPPVLTSAKHQTFKDELKQGIIDAKNIEVSFENFPYYLSDTTKNVLIASTYIHLKRSKFAKYTLDLPTVYPRILLSGPTGSEIYQETLTKALAKHFDAGLLVIDSLLLPGGSTPTEFSPAKESSRPERASIFVKRSAQTAVLHLKKRASSVEADIIGGSTISNRAQHKQEASTASSRKYTFKKGDRVKYVGSLQCGLSPLQTPLRGPAYGYRGKVLLAFEENGFAKLGVRFDRSILEGNNLGGLCEDDHGFFCAADLLLLDSSNGDDIDKHPINELFEVASKGSKRSPLILFVKGIEKSMANPETYALFKNELENLPQNVVVIASHTQLDNPKEKSHPGALLFTKFGGNQTTLLDFAFPDSLTRLQDKSKETPKTMKQLTRLFPNKVDIQLPQDETLLSDWKQLLDQDIGTLKSQSNIVTIHSVLDRIGVDCPDLEMLCIKDQALTSESVEKMIGWALGHHFMHCSEALVKKTKLVISRESIRFGLDTLQGMQNETKSLKMSLKVRLSLGWGDIYSSLFSVMSLLYYRLFDYAHLRFQDVVTENEFEKKLLSDVIPSSDIGVIFDDIGALENVKDTLKELVMLPLQRPELFCKGQLTKVKWIKVFNAFFFPSKVDCSRHVDHEFELVILDCCDVK</sequence>
<feature type="compositionally biased region" description="Basic and acidic residues" evidence="3">
    <location>
        <begin position="69"/>
        <end position="85"/>
    </location>
</feature>
<accession>A0ABC8UEF6</accession>
<dbReference type="EMBL" id="CAUOFW020007213">
    <property type="protein sequence ID" value="CAK9178021.1"/>
    <property type="molecule type" value="Genomic_DNA"/>
</dbReference>
<evidence type="ECO:0000256" key="2">
    <source>
        <dbReference type="ARBA" id="ARBA00022840"/>
    </source>
</evidence>
<feature type="compositionally biased region" description="Polar residues" evidence="3">
    <location>
        <begin position="46"/>
        <end position="68"/>
    </location>
</feature>
<keyword evidence="1" id="KW-0547">Nucleotide-binding</keyword>
<dbReference type="PANTHER" id="PTHR45644">
    <property type="entry name" value="AAA ATPASE, PUTATIVE (AFU_ORTHOLOGUE AFUA_2G12920)-RELATED-RELATED"/>
    <property type="match status" value="1"/>
</dbReference>
<protein>
    <recommendedName>
        <fullName evidence="4">DUF7751 domain-containing protein</fullName>
    </recommendedName>
</protein>
<name>A0ABC8UEF6_9AQUA</name>
<feature type="compositionally biased region" description="Polar residues" evidence="3">
    <location>
        <begin position="310"/>
        <end position="322"/>
    </location>
</feature>
<reference evidence="5 6" key="1">
    <citation type="submission" date="2024-02" db="EMBL/GenBank/DDBJ databases">
        <authorList>
            <person name="Vignale AGUSTIN F."/>
            <person name="Sosa J E."/>
            <person name="Modenutti C."/>
        </authorList>
    </citation>
    <scope>NUCLEOTIDE SEQUENCE [LARGE SCALE GENOMIC DNA]</scope>
</reference>
<feature type="domain" description="DUF7751" evidence="4">
    <location>
        <begin position="859"/>
        <end position="919"/>
    </location>
</feature>
<evidence type="ECO:0000256" key="3">
    <source>
        <dbReference type="SAM" id="MobiDB-lite"/>
    </source>
</evidence>